<protein>
    <submittedName>
        <fullName evidence="1">Uncharacterized protein</fullName>
    </submittedName>
</protein>
<dbReference type="RefSeq" id="XP_003292147.1">
    <property type="nucleotide sequence ID" value="XM_003292099.1"/>
</dbReference>
<dbReference type="KEGG" id="dpp:DICPUDRAFT_156835"/>
<keyword evidence="2" id="KW-1185">Reference proteome</keyword>
<dbReference type="InParanoid" id="F0ZXJ8"/>
<dbReference type="VEuPathDB" id="AmoebaDB:DICPUDRAFT_156835"/>
<sequence>MYSLFNTSVHLRYVLCTEMLQSDSSLTCIRTLIYHSPFAKNAAHVLLANVCRYYQ</sequence>
<gene>
    <name evidence="1" type="ORF">DICPUDRAFT_156835</name>
</gene>
<dbReference type="AlphaFoldDB" id="F0ZXJ8"/>
<dbReference type="GeneID" id="10505895"/>
<dbReference type="Proteomes" id="UP000001064">
    <property type="component" value="Unassembled WGS sequence"/>
</dbReference>
<accession>F0ZXJ8</accession>
<proteinExistence type="predicted"/>
<organism evidence="1 2">
    <name type="scientific">Dictyostelium purpureum</name>
    <name type="common">Slime mold</name>
    <dbReference type="NCBI Taxonomy" id="5786"/>
    <lineage>
        <taxon>Eukaryota</taxon>
        <taxon>Amoebozoa</taxon>
        <taxon>Evosea</taxon>
        <taxon>Eumycetozoa</taxon>
        <taxon>Dictyostelia</taxon>
        <taxon>Dictyosteliales</taxon>
        <taxon>Dictyosteliaceae</taxon>
        <taxon>Dictyostelium</taxon>
    </lineage>
</organism>
<dbReference type="EMBL" id="GL871261">
    <property type="protein sequence ID" value="EGC31338.1"/>
    <property type="molecule type" value="Genomic_DNA"/>
</dbReference>
<evidence type="ECO:0000313" key="2">
    <source>
        <dbReference type="Proteomes" id="UP000001064"/>
    </source>
</evidence>
<reference evidence="2" key="1">
    <citation type="journal article" date="2011" name="Genome Biol.">
        <title>Comparative genomics of the social amoebae Dictyostelium discoideum and Dictyostelium purpureum.</title>
        <authorList>
            <consortium name="US DOE Joint Genome Institute (JGI-PGF)"/>
            <person name="Sucgang R."/>
            <person name="Kuo A."/>
            <person name="Tian X."/>
            <person name="Salerno W."/>
            <person name="Parikh A."/>
            <person name="Feasley C.L."/>
            <person name="Dalin E."/>
            <person name="Tu H."/>
            <person name="Huang E."/>
            <person name="Barry K."/>
            <person name="Lindquist E."/>
            <person name="Shapiro H."/>
            <person name="Bruce D."/>
            <person name="Schmutz J."/>
            <person name="Salamov A."/>
            <person name="Fey P."/>
            <person name="Gaudet P."/>
            <person name="Anjard C."/>
            <person name="Babu M.M."/>
            <person name="Basu S."/>
            <person name="Bushmanova Y."/>
            <person name="van der Wel H."/>
            <person name="Katoh-Kurasawa M."/>
            <person name="Dinh C."/>
            <person name="Coutinho P.M."/>
            <person name="Saito T."/>
            <person name="Elias M."/>
            <person name="Schaap P."/>
            <person name="Kay R.R."/>
            <person name="Henrissat B."/>
            <person name="Eichinger L."/>
            <person name="Rivero F."/>
            <person name="Putnam N.H."/>
            <person name="West C.M."/>
            <person name="Loomis W.F."/>
            <person name="Chisholm R.L."/>
            <person name="Shaulsky G."/>
            <person name="Strassmann J.E."/>
            <person name="Queller D.C."/>
            <person name="Kuspa A."/>
            <person name="Grigoriev I.V."/>
        </authorList>
    </citation>
    <scope>NUCLEOTIDE SEQUENCE [LARGE SCALE GENOMIC DNA]</scope>
    <source>
        <strain evidence="2">QSDP1</strain>
    </source>
</reference>
<evidence type="ECO:0000313" key="1">
    <source>
        <dbReference type="EMBL" id="EGC31338.1"/>
    </source>
</evidence>
<name>F0ZXJ8_DICPU</name>